<reference evidence="1" key="1">
    <citation type="submission" date="2007-03" db="EMBL/GenBank/DDBJ databases">
        <title>Annotation of Culex pipiens quinquefasciatus.</title>
        <authorList>
            <consortium name="The Broad Institute Genome Sequencing Platform"/>
            <person name="Atkinson P.W."/>
            <person name="Hemingway J."/>
            <person name="Christensen B.M."/>
            <person name="Higgs S."/>
            <person name="Kodira C."/>
            <person name="Hannick L."/>
            <person name="Megy K."/>
            <person name="O'Leary S."/>
            <person name="Pearson M."/>
            <person name="Haas B.J."/>
            <person name="Mauceli E."/>
            <person name="Wortman J.R."/>
            <person name="Lee N.H."/>
            <person name="Guigo R."/>
            <person name="Stanke M."/>
            <person name="Alvarado L."/>
            <person name="Amedeo P."/>
            <person name="Antoine C.H."/>
            <person name="Arensburger P."/>
            <person name="Bidwell S.L."/>
            <person name="Crawford M."/>
            <person name="Camaro F."/>
            <person name="Devon K."/>
            <person name="Engels R."/>
            <person name="Hammond M."/>
            <person name="Howarth C."/>
            <person name="Koehrsen M."/>
            <person name="Lawson D."/>
            <person name="Montgomery P."/>
            <person name="Nene V."/>
            <person name="Nusbaum C."/>
            <person name="Puiu D."/>
            <person name="Romero-Severson J."/>
            <person name="Severson D.W."/>
            <person name="Shumway M."/>
            <person name="Sisk P."/>
            <person name="Stolte C."/>
            <person name="Zeng Q."/>
            <person name="Eisenstadt E."/>
            <person name="Fraser-Liggett C."/>
            <person name="Strausberg R."/>
            <person name="Galagan J."/>
            <person name="Birren B."/>
            <person name="Collins F.H."/>
        </authorList>
    </citation>
    <scope>NUCLEOTIDE SEQUENCE [LARGE SCALE GENOMIC DNA]</scope>
    <source>
        <strain evidence="1">JHB</strain>
    </source>
</reference>
<sequence>MRKIPYKNSGLLKIREEVRKSVWQQDFPINLITVADTINRYYSSVERISKENRHTVKVILTDREEANHLPQNPTFTPSYCVYVPCRYVEIDGIVDEPGLKPTELIKHGVGKFRNPRMESQNLQQKCSRKVTPLFTLPQLVSLICDATGVEDNWREIINKAMPFWKHLWKFIVIKIPELDHLVTC</sequence>
<evidence type="ECO:0000313" key="3">
    <source>
        <dbReference type="Proteomes" id="UP000002320"/>
    </source>
</evidence>
<evidence type="ECO:0000313" key="1">
    <source>
        <dbReference type="EMBL" id="EDS42956.1"/>
    </source>
</evidence>
<dbReference type="InParanoid" id="B0X950"/>
<dbReference type="Proteomes" id="UP000002320">
    <property type="component" value="Unassembled WGS sequence"/>
</dbReference>
<dbReference type="HOGENOM" id="CLU_1469632_0_0_1"/>
<dbReference type="KEGG" id="cqu:CpipJ_CPIJ015906"/>
<dbReference type="VEuPathDB" id="VectorBase:CPIJ015906"/>
<protein>
    <submittedName>
        <fullName evidence="1 2">Uncharacterized protein</fullName>
    </submittedName>
</protein>
<keyword evidence="3" id="KW-1185">Reference proteome</keyword>
<dbReference type="EMBL" id="DS232520">
    <property type="protein sequence ID" value="EDS42956.1"/>
    <property type="molecule type" value="Genomic_DNA"/>
</dbReference>
<name>B0X950_CULQU</name>
<accession>B0X950</accession>
<gene>
    <name evidence="2" type="primary">6049404</name>
    <name evidence="1" type="ORF">CpipJ_CPIJ015906</name>
</gene>
<evidence type="ECO:0000313" key="2">
    <source>
        <dbReference type="EnsemblMetazoa" id="CPIJ015906-PA"/>
    </source>
</evidence>
<proteinExistence type="predicted"/>
<organism>
    <name type="scientific">Culex quinquefasciatus</name>
    <name type="common">Southern house mosquito</name>
    <name type="synonym">Culex pungens</name>
    <dbReference type="NCBI Taxonomy" id="7176"/>
    <lineage>
        <taxon>Eukaryota</taxon>
        <taxon>Metazoa</taxon>
        <taxon>Ecdysozoa</taxon>
        <taxon>Arthropoda</taxon>
        <taxon>Hexapoda</taxon>
        <taxon>Insecta</taxon>
        <taxon>Pterygota</taxon>
        <taxon>Neoptera</taxon>
        <taxon>Endopterygota</taxon>
        <taxon>Diptera</taxon>
        <taxon>Nematocera</taxon>
        <taxon>Culicoidea</taxon>
        <taxon>Culicidae</taxon>
        <taxon>Culicinae</taxon>
        <taxon>Culicini</taxon>
        <taxon>Culex</taxon>
        <taxon>Culex</taxon>
    </lineage>
</organism>
<dbReference type="EnsemblMetazoa" id="CPIJ015906-RA">
    <property type="protein sequence ID" value="CPIJ015906-PA"/>
    <property type="gene ID" value="CPIJ015906"/>
</dbReference>
<dbReference type="AlphaFoldDB" id="B0X950"/>
<reference evidence="2" key="2">
    <citation type="submission" date="2021-02" db="UniProtKB">
        <authorList>
            <consortium name="EnsemblMetazoa"/>
        </authorList>
    </citation>
    <scope>IDENTIFICATION</scope>
    <source>
        <strain evidence="2">JHB</strain>
    </source>
</reference>